<dbReference type="PRINTS" id="PR00320">
    <property type="entry name" value="GPROTEINBRPT"/>
</dbReference>
<dbReference type="PROSITE" id="PS00678">
    <property type="entry name" value="WD_REPEATS_1"/>
    <property type="match status" value="1"/>
</dbReference>
<evidence type="ECO:0000256" key="2">
    <source>
        <dbReference type="ARBA" id="ARBA00022737"/>
    </source>
</evidence>
<dbReference type="OrthoDB" id="6262491at2759"/>
<keyword evidence="2" id="KW-0677">Repeat</keyword>
<dbReference type="SUPFAM" id="SSF50978">
    <property type="entry name" value="WD40 repeat-like"/>
    <property type="match status" value="1"/>
</dbReference>
<dbReference type="PROSITE" id="PS50294">
    <property type="entry name" value="WD_REPEATS_REGION"/>
    <property type="match status" value="1"/>
</dbReference>
<dbReference type="InterPro" id="IPR020472">
    <property type="entry name" value="WD40_PAC1"/>
</dbReference>
<sequence length="409" mass="44499">MSSTGAPPVVHQIPVDQIDFSPNISSEAENFFQTDADIARQAARQGMVNYDKGQAIKVASKILDMCIGTKTKATSTTGGQTDESLNEGAQGQGQGQKIVIEDKALIGATVFLGESGHVARKLNLETGKTMRLFFGHTGPVTRVAIYHTHQGQERLVTGSWDKTIRIWDTETKECLATLKGHIDFVKALVVRTILIPDNTNDKDSKKKRFGHELFSASVDGTILHWDLQTFEPFQGGAGGPWRGHVRGINDLCLVVEDDNEKNENDTSENMVDQGKEYLYSAGSDGTIRKWDIERGQGRGGECVHVFNHHATTVSKLIVAANEIWSASLDGTIRRWSLKEQDLITPVPKDIVDSLSGPSASSAPDAMDRTTPSSGPASQGQSGADSKPSMMTEEEERELAELMGSDDDDD</sequence>
<dbReference type="InterPro" id="IPR019775">
    <property type="entry name" value="WD40_repeat_CS"/>
</dbReference>
<feature type="compositionally biased region" description="Acidic residues" evidence="4">
    <location>
        <begin position="391"/>
        <end position="409"/>
    </location>
</feature>
<evidence type="ECO:0000256" key="1">
    <source>
        <dbReference type="ARBA" id="ARBA00022574"/>
    </source>
</evidence>
<dbReference type="Gene3D" id="2.130.10.10">
    <property type="entry name" value="YVTN repeat-like/Quinoprotein amine dehydrogenase"/>
    <property type="match status" value="1"/>
</dbReference>
<comment type="caution">
    <text evidence="5">The sequence shown here is derived from an EMBL/GenBank/DDBJ whole genome shotgun (WGS) entry which is preliminary data.</text>
</comment>
<evidence type="ECO:0000256" key="3">
    <source>
        <dbReference type="PROSITE-ProRule" id="PRU00221"/>
    </source>
</evidence>
<feature type="repeat" description="WD" evidence="3">
    <location>
        <begin position="133"/>
        <end position="177"/>
    </location>
</feature>
<keyword evidence="6" id="KW-1185">Reference proteome</keyword>
<protein>
    <recommendedName>
        <fullName evidence="7">WD40 repeat-like protein</fullName>
    </recommendedName>
</protein>
<reference evidence="5" key="1">
    <citation type="journal article" date="2020" name="Fungal Divers.">
        <title>Resolving the Mortierellaceae phylogeny through synthesis of multi-gene phylogenetics and phylogenomics.</title>
        <authorList>
            <person name="Vandepol N."/>
            <person name="Liber J."/>
            <person name="Desiro A."/>
            <person name="Na H."/>
            <person name="Kennedy M."/>
            <person name="Barry K."/>
            <person name="Grigoriev I.V."/>
            <person name="Miller A.N."/>
            <person name="O'Donnell K."/>
            <person name="Stajich J.E."/>
            <person name="Bonito G."/>
        </authorList>
    </citation>
    <scope>NUCLEOTIDE SEQUENCE</scope>
    <source>
        <strain evidence="5">KOD948</strain>
    </source>
</reference>
<dbReference type="InterPro" id="IPR036322">
    <property type="entry name" value="WD40_repeat_dom_sf"/>
</dbReference>
<keyword evidence="1 3" id="KW-0853">WD repeat</keyword>
<evidence type="ECO:0000256" key="4">
    <source>
        <dbReference type="SAM" id="MobiDB-lite"/>
    </source>
</evidence>
<evidence type="ECO:0000313" key="5">
    <source>
        <dbReference type="EMBL" id="KAG0266653.1"/>
    </source>
</evidence>
<dbReference type="EMBL" id="JAAAJA010000014">
    <property type="protein sequence ID" value="KAG0266653.1"/>
    <property type="molecule type" value="Genomic_DNA"/>
</dbReference>
<feature type="region of interest" description="Disordered" evidence="4">
    <location>
        <begin position="348"/>
        <end position="409"/>
    </location>
</feature>
<gene>
    <name evidence="5" type="ORF">BG011_001500</name>
</gene>
<dbReference type="GO" id="GO:1990234">
    <property type="term" value="C:transferase complex"/>
    <property type="evidence" value="ECO:0007669"/>
    <property type="project" value="UniProtKB-ARBA"/>
</dbReference>
<dbReference type="PROSITE" id="PS50082">
    <property type="entry name" value="WD_REPEATS_2"/>
    <property type="match status" value="1"/>
</dbReference>
<dbReference type="PANTHER" id="PTHR22847:SF637">
    <property type="entry name" value="WD REPEAT DOMAIN 5B"/>
    <property type="match status" value="1"/>
</dbReference>
<dbReference type="InterPro" id="IPR015943">
    <property type="entry name" value="WD40/YVTN_repeat-like_dom_sf"/>
</dbReference>
<dbReference type="PANTHER" id="PTHR22847">
    <property type="entry name" value="WD40 REPEAT PROTEIN"/>
    <property type="match status" value="1"/>
</dbReference>
<proteinExistence type="predicted"/>
<accession>A0A9P6QEH7</accession>
<dbReference type="Proteomes" id="UP000726737">
    <property type="component" value="Unassembled WGS sequence"/>
</dbReference>
<dbReference type="InterPro" id="IPR001680">
    <property type="entry name" value="WD40_rpt"/>
</dbReference>
<feature type="compositionally biased region" description="Low complexity" evidence="4">
    <location>
        <begin position="371"/>
        <end position="383"/>
    </location>
</feature>
<dbReference type="AlphaFoldDB" id="A0A9P6QEH7"/>
<organism evidence="5 6">
    <name type="scientific">Mortierella polycephala</name>
    <dbReference type="NCBI Taxonomy" id="41804"/>
    <lineage>
        <taxon>Eukaryota</taxon>
        <taxon>Fungi</taxon>
        <taxon>Fungi incertae sedis</taxon>
        <taxon>Mucoromycota</taxon>
        <taxon>Mortierellomycotina</taxon>
        <taxon>Mortierellomycetes</taxon>
        <taxon>Mortierellales</taxon>
        <taxon>Mortierellaceae</taxon>
        <taxon>Mortierella</taxon>
    </lineage>
</organism>
<evidence type="ECO:0008006" key="7">
    <source>
        <dbReference type="Google" id="ProtNLM"/>
    </source>
</evidence>
<evidence type="ECO:0000313" key="6">
    <source>
        <dbReference type="Proteomes" id="UP000726737"/>
    </source>
</evidence>
<dbReference type="SMART" id="SM00320">
    <property type="entry name" value="WD40"/>
    <property type="match status" value="4"/>
</dbReference>
<dbReference type="Pfam" id="PF00400">
    <property type="entry name" value="WD40"/>
    <property type="match status" value="3"/>
</dbReference>
<name>A0A9P6QEH7_9FUNG</name>